<comment type="cofactor">
    <cofactor evidence="1">
        <name>Zn(2+)</name>
        <dbReference type="ChEBI" id="CHEBI:29105"/>
    </cofactor>
</comment>
<dbReference type="AlphaFoldDB" id="A0A2B7JP31"/>
<evidence type="ECO:0000313" key="9">
    <source>
        <dbReference type="Proteomes" id="UP000226191"/>
    </source>
</evidence>
<evidence type="ECO:0000256" key="5">
    <source>
        <dbReference type="SAM" id="MobiDB-lite"/>
    </source>
</evidence>
<keyword evidence="2" id="KW-0479">Metal-binding</keyword>
<evidence type="ECO:0000256" key="1">
    <source>
        <dbReference type="ARBA" id="ARBA00001947"/>
    </source>
</evidence>
<dbReference type="EC" id="3.5.3.13" evidence="7"/>
<dbReference type="SUPFAM" id="SSF51556">
    <property type="entry name" value="Metallo-dependent hydrolases"/>
    <property type="match status" value="1"/>
</dbReference>
<feature type="domain" description="Amidohydrolase-related" evidence="6">
    <location>
        <begin position="46"/>
        <end position="336"/>
    </location>
</feature>
<dbReference type="GO" id="GO:0046872">
    <property type="term" value="F:metal ion binding"/>
    <property type="evidence" value="ECO:0007669"/>
    <property type="project" value="UniProtKB-KW"/>
</dbReference>
<evidence type="ECO:0000313" key="8">
    <source>
        <dbReference type="EMBL" id="PGF33896.1"/>
    </source>
</evidence>
<proteinExistence type="predicted"/>
<evidence type="ECO:0000313" key="7">
    <source>
        <dbReference type="EMBL" id="AXM07259.1"/>
    </source>
</evidence>
<dbReference type="InterPro" id="IPR032466">
    <property type="entry name" value="Metal_Hydrolase"/>
</dbReference>
<evidence type="ECO:0000256" key="3">
    <source>
        <dbReference type="ARBA" id="ARBA00022801"/>
    </source>
</evidence>
<dbReference type="GO" id="GO:0019239">
    <property type="term" value="F:deaminase activity"/>
    <property type="evidence" value="ECO:0007669"/>
    <property type="project" value="TreeGrafter"/>
</dbReference>
<keyword evidence="3 7" id="KW-0378">Hydrolase</keyword>
<dbReference type="InterPro" id="IPR011059">
    <property type="entry name" value="Metal-dep_hydrolase_composite"/>
</dbReference>
<evidence type="ECO:0000256" key="4">
    <source>
        <dbReference type="ARBA" id="ARBA00022833"/>
    </source>
</evidence>
<dbReference type="Gene3D" id="2.30.40.10">
    <property type="entry name" value="Urease, subunit C, domain 1"/>
    <property type="match status" value="1"/>
</dbReference>
<feature type="region of interest" description="Disordered" evidence="5">
    <location>
        <begin position="361"/>
        <end position="382"/>
    </location>
</feature>
<dbReference type="RefSeq" id="WP_002516248.1">
    <property type="nucleotide sequence ID" value="NZ_CAJTHR010000003.1"/>
</dbReference>
<dbReference type="GeneID" id="92858097"/>
<accession>A0A2B7JP31</accession>
<evidence type="ECO:0000256" key="2">
    <source>
        <dbReference type="ARBA" id="ARBA00022723"/>
    </source>
</evidence>
<dbReference type="PANTHER" id="PTHR11271:SF48">
    <property type="entry name" value="AMIDOHYDROLASE-RELATED DOMAIN-CONTAINING PROTEIN"/>
    <property type="match status" value="1"/>
</dbReference>
<gene>
    <name evidence="8" type="ORF">B1B09_08305</name>
    <name evidence="7" type="ORF">DXN06_09070</name>
</gene>
<evidence type="ECO:0000259" key="6">
    <source>
        <dbReference type="Pfam" id="PF01979"/>
    </source>
</evidence>
<dbReference type="PANTHER" id="PTHR11271">
    <property type="entry name" value="GUANINE DEAMINASE"/>
    <property type="match status" value="1"/>
</dbReference>
<dbReference type="GO" id="GO:0050416">
    <property type="term" value="F:formimidoylglutamate deiminase activity"/>
    <property type="evidence" value="ECO:0007669"/>
    <property type="project" value="UniProtKB-EC"/>
</dbReference>
<keyword evidence="4" id="KW-0862">Zinc</keyword>
<dbReference type="Proteomes" id="UP000256621">
    <property type="component" value="Chromosome"/>
</dbReference>
<dbReference type="InterPro" id="IPR006680">
    <property type="entry name" value="Amidohydro-rel"/>
</dbReference>
<organism evidence="8 9">
    <name type="scientific">Cutibacterium acnes</name>
    <name type="common">Propionibacterium acnes</name>
    <dbReference type="NCBI Taxonomy" id="1747"/>
    <lineage>
        <taxon>Bacteria</taxon>
        <taxon>Bacillati</taxon>
        <taxon>Actinomycetota</taxon>
        <taxon>Actinomycetes</taxon>
        <taxon>Propionibacteriales</taxon>
        <taxon>Propionibacteriaceae</taxon>
        <taxon>Cutibacterium</taxon>
    </lineage>
</organism>
<dbReference type="GO" id="GO:0005829">
    <property type="term" value="C:cytosol"/>
    <property type="evidence" value="ECO:0007669"/>
    <property type="project" value="TreeGrafter"/>
</dbReference>
<dbReference type="EMBL" id="CP031442">
    <property type="protein sequence ID" value="AXM07259.1"/>
    <property type="molecule type" value="Genomic_DNA"/>
</dbReference>
<reference evidence="8 9" key="1">
    <citation type="submission" date="2017-02" db="EMBL/GenBank/DDBJ databases">
        <title>Prevalence of linear plasmids in Cutibacterium acnes isolates obtained from cancerous prostatic tissue.</title>
        <authorList>
            <person name="Davidsson S."/>
            <person name="Bruggemann H."/>
        </authorList>
    </citation>
    <scope>NUCLEOTIDE SEQUENCE [LARGE SCALE GENOMIC DNA]</scope>
    <source>
        <strain evidence="8 9">11-78</strain>
    </source>
</reference>
<dbReference type="Pfam" id="PF01979">
    <property type="entry name" value="Amidohydro_1"/>
    <property type="match status" value="1"/>
</dbReference>
<protein>
    <submittedName>
        <fullName evidence="8">Formimidoylglutamate deiminase</fullName>
        <ecNumber evidence="7">3.5.3.13</ecNumber>
    </submittedName>
</protein>
<dbReference type="NCBIfam" id="NF006681">
    <property type="entry name" value="PRK09229.1-2"/>
    <property type="match status" value="1"/>
</dbReference>
<dbReference type="Proteomes" id="UP000226191">
    <property type="component" value="Unassembled WGS sequence"/>
</dbReference>
<name>A0A2B7JP31_CUTAC</name>
<dbReference type="Gene3D" id="3.20.20.140">
    <property type="entry name" value="Metal-dependent hydrolases"/>
    <property type="match status" value="1"/>
</dbReference>
<evidence type="ECO:0000313" key="10">
    <source>
        <dbReference type="Proteomes" id="UP000256621"/>
    </source>
</evidence>
<reference evidence="7 10" key="2">
    <citation type="submission" date="2018-08" db="EMBL/GenBank/DDBJ databases">
        <title>Genome sequencing of Cutibacterium acnes KCOM 1315.</title>
        <authorList>
            <person name="Kook J.-K."/>
            <person name="Park S.-N."/>
            <person name="Lim Y.K."/>
        </authorList>
    </citation>
    <scope>NUCLEOTIDE SEQUENCE [LARGE SCALE GENOMIC DNA]</scope>
    <source>
        <strain evidence="7 10">KCOM 1315</strain>
    </source>
</reference>
<dbReference type="EMBL" id="MVCE01000003">
    <property type="protein sequence ID" value="PGF33896.1"/>
    <property type="molecule type" value="Genomic_DNA"/>
</dbReference>
<dbReference type="InterPro" id="IPR051607">
    <property type="entry name" value="Metallo-dep_hydrolases"/>
</dbReference>
<sequence>MSTWFFPSALVEGRIAHNVRVQSQNGVITAVTIGAEPHRHTFDGVAVPGFANTHSHIFHRGLRGAGEGEDFWSWRTEMYRLANRLDPDSYYRLARAAFAEMVAAGYTSVGEFHYVHHQPDGTPYRDHAMELALVNAAIEAGIRITVLDTCYLHAGPGASLGVDQKRFGDGSVEGWLERWRALRDALPDSPLVTVGAALHSVRAVSPDEMATAVSGLPERVPIHIHVSEQPRENTECLAAHGLTPTAVLDRAGVLSDRTTIIHATHLTGGDIAMIAASDTVVSLCPTTEADLGDGIARVKDLQDAGVRMAIGTDEDVITDPFTELRMLESTARLVTGTRGVIGCEALWKIGTRNGVESLRPAAEPLPRQTSTPGPGSAGLAAGDPADIVVVEPSSARLAGVDPTRWPLVATANDVAATIVAGEWNRLDAAVAEDLRHVLDELRGRDS</sequence>